<gene>
    <name evidence="1" type="ORF">IAB67_05755</name>
</gene>
<dbReference type="Gene3D" id="1.10.10.60">
    <property type="entry name" value="Homeodomain-like"/>
    <property type="match status" value="1"/>
</dbReference>
<evidence type="ECO:0000313" key="1">
    <source>
        <dbReference type="EMBL" id="HIU43786.1"/>
    </source>
</evidence>
<reference evidence="1" key="2">
    <citation type="journal article" date="2021" name="PeerJ">
        <title>Extensive microbial diversity within the chicken gut microbiome revealed by metagenomics and culture.</title>
        <authorList>
            <person name="Gilroy R."/>
            <person name="Ravi A."/>
            <person name="Getino M."/>
            <person name="Pursley I."/>
            <person name="Horton D.L."/>
            <person name="Alikhan N.F."/>
            <person name="Baker D."/>
            <person name="Gharbi K."/>
            <person name="Hall N."/>
            <person name="Watson M."/>
            <person name="Adriaenssens E.M."/>
            <person name="Foster-Nyarko E."/>
            <person name="Jarju S."/>
            <person name="Secka A."/>
            <person name="Antonio M."/>
            <person name="Oren A."/>
            <person name="Chaudhuri R.R."/>
            <person name="La Ragione R."/>
            <person name="Hildebrand F."/>
            <person name="Pallen M.J."/>
        </authorList>
    </citation>
    <scope>NUCLEOTIDE SEQUENCE</scope>
    <source>
        <strain evidence="1">CHK191-8634</strain>
    </source>
</reference>
<accession>A0A9D1IW01</accession>
<dbReference type="AlphaFoldDB" id="A0A9D1IW01"/>
<protein>
    <submittedName>
        <fullName evidence="1">Uncharacterized protein</fullName>
    </submittedName>
</protein>
<comment type="caution">
    <text evidence="1">The sequence shown here is derived from an EMBL/GenBank/DDBJ whole genome shotgun (WGS) entry which is preliminary data.</text>
</comment>
<name>A0A9D1IW01_9CLOT</name>
<sequence>MKQPGYRPGYCKKMLEYFAQPPQRVEKKVAYYPDGGVKSEEPVLLPAPLPTFQAFAESIGVPVSALMRWRKEHPDFDTAYERARQMQENAWLVNSLAGGYNSSFAQFFGKTALGYGDNTPEGQDTVITVRVVD</sequence>
<dbReference type="Proteomes" id="UP000824073">
    <property type="component" value="Unassembled WGS sequence"/>
</dbReference>
<evidence type="ECO:0000313" key="2">
    <source>
        <dbReference type="Proteomes" id="UP000824073"/>
    </source>
</evidence>
<dbReference type="EMBL" id="DVMR01000046">
    <property type="protein sequence ID" value="HIU43786.1"/>
    <property type="molecule type" value="Genomic_DNA"/>
</dbReference>
<proteinExistence type="predicted"/>
<organism evidence="1 2">
    <name type="scientific">Candidatus Ventrousia excrementavium</name>
    <dbReference type="NCBI Taxonomy" id="2840961"/>
    <lineage>
        <taxon>Bacteria</taxon>
        <taxon>Bacillati</taxon>
        <taxon>Bacillota</taxon>
        <taxon>Clostridia</taxon>
        <taxon>Eubacteriales</taxon>
        <taxon>Clostridiaceae</taxon>
        <taxon>Clostridiaceae incertae sedis</taxon>
        <taxon>Candidatus Ventrousia</taxon>
    </lineage>
</organism>
<reference evidence="1" key="1">
    <citation type="submission" date="2020-10" db="EMBL/GenBank/DDBJ databases">
        <authorList>
            <person name="Gilroy R."/>
        </authorList>
    </citation>
    <scope>NUCLEOTIDE SEQUENCE</scope>
    <source>
        <strain evidence="1">CHK191-8634</strain>
    </source>
</reference>